<keyword evidence="2" id="KW-1185">Reference proteome</keyword>
<dbReference type="PANTHER" id="PTHR38479">
    <property type="entry name" value="LMO0824 PROTEIN"/>
    <property type="match status" value="1"/>
</dbReference>
<gene>
    <name evidence="1" type="ORF">GA0070613_3065</name>
</gene>
<protein>
    <submittedName>
        <fullName evidence="1">Winged helix DNA-binding domain-containing protein</fullName>
    </submittedName>
</protein>
<dbReference type="Proteomes" id="UP000198221">
    <property type="component" value="Chromosome I"/>
</dbReference>
<reference evidence="2" key="1">
    <citation type="submission" date="2016-06" db="EMBL/GenBank/DDBJ databases">
        <authorList>
            <person name="Varghese N."/>
            <person name="Submissions Spin"/>
        </authorList>
    </citation>
    <scope>NUCLEOTIDE SEQUENCE [LARGE SCALE GENOMIC DNA]</scope>
    <source>
        <strain evidence="2">DSM 43819</strain>
    </source>
</reference>
<evidence type="ECO:0000313" key="2">
    <source>
        <dbReference type="Proteomes" id="UP000198221"/>
    </source>
</evidence>
<accession>A0A1C5ILJ1</accession>
<dbReference type="GO" id="GO:0003677">
    <property type="term" value="F:DNA binding"/>
    <property type="evidence" value="ECO:0007669"/>
    <property type="project" value="UniProtKB-KW"/>
</dbReference>
<dbReference type="Pfam" id="PF06224">
    <property type="entry name" value="AlkZ-like"/>
    <property type="match status" value="1"/>
</dbReference>
<sequence>MAGVAGIDRRRVLAYRVAAQQLGRPGRRPADLDGLALGAQDTPYGSARLALAARVPATVALDDDRLELVWSFRGAPHLHRRAELPALAAALWPLSDTDATRRIPGQIRDGAKLGLAAFRATADAFRAVVTAPMDRGEVSQAVTERIPAALSFDCRPCGSRHVSGALFQQAGLAGGVRLAVSGRAARLAPLAEAPAPPDAATGTDALALAYLRLLGPATIGDVAAFLGTSATELRRVWPADALTEVHVDGRSAWVPADRLDALRAAEPARLVRLLPPGDPYLQARDRALLVPEKAHQQQLWRMLGNPGALLVDGEVAGVWRAKQAGKGRLELTVTPFAPLTKRVIGNVEAEAETVRAARGAAEIRVTVEPS</sequence>
<keyword evidence="1" id="KW-0238">DNA-binding</keyword>
<dbReference type="AlphaFoldDB" id="A0A1C5ILJ1"/>
<proteinExistence type="predicted"/>
<dbReference type="EMBL" id="LT607754">
    <property type="protein sequence ID" value="SCG59207.1"/>
    <property type="molecule type" value="Genomic_DNA"/>
</dbReference>
<dbReference type="PANTHER" id="PTHR38479:SF2">
    <property type="entry name" value="WINGED HELIX DNA-BINDING DOMAIN-CONTAINING PROTEIN"/>
    <property type="match status" value="1"/>
</dbReference>
<organism evidence="1 2">
    <name type="scientific">Micromonospora inositola</name>
    <dbReference type="NCBI Taxonomy" id="47865"/>
    <lineage>
        <taxon>Bacteria</taxon>
        <taxon>Bacillati</taxon>
        <taxon>Actinomycetota</taxon>
        <taxon>Actinomycetes</taxon>
        <taxon>Micromonosporales</taxon>
        <taxon>Micromonosporaceae</taxon>
        <taxon>Micromonospora</taxon>
    </lineage>
</organism>
<dbReference type="RefSeq" id="WP_089012894.1">
    <property type="nucleotide sequence ID" value="NZ_LT607754.1"/>
</dbReference>
<evidence type="ECO:0000313" key="1">
    <source>
        <dbReference type="EMBL" id="SCG59207.1"/>
    </source>
</evidence>
<dbReference type="InterPro" id="IPR009351">
    <property type="entry name" value="AlkZ-like"/>
</dbReference>
<name>A0A1C5ILJ1_9ACTN</name>
<dbReference type="OrthoDB" id="9148135at2"/>